<dbReference type="GO" id="GO:0046856">
    <property type="term" value="P:phosphatidylinositol dephosphorylation"/>
    <property type="evidence" value="ECO:0007669"/>
    <property type="project" value="TreeGrafter"/>
</dbReference>
<evidence type="ECO:0000313" key="3">
    <source>
        <dbReference type="EMBL" id="CDH53005.1"/>
    </source>
</evidence>
<keyword evidence="1" id="KW-0472">Membrane</keyword>
<evidence type="ECO:0000256" key="1">
    <source>
        <dbReference type="SAM" id="Phobius"/>
    </source>
</evidence>
<dbReference type="PROSITE" id="PS50275">
    <property type="entry name" value="SAC"/>
    <property type="match status" value="1"/>
</dbReference>
<dbReference type="PANTHER" id="PTHR45662:SF2">
    <property type="entry name" value="PHOSPHATIDYLINOSITOL-3-PHOSPHATASE SAC1"/>
    <property type="match status" value="1"/>
</dbReference>
<dbReference type="AlphaFoldDB" id="A0A068RTJ8"/>
<dbReference type="Pfam" id="PF02383">
    <property type="entry name" value="Syja_N"/>
    <property type="match status" value="1"/>
</dbReference>
<proteinExistence type="predicted"/>
<feature type="transmembrane region" description="Helical" evidence="1">
    <location>
        <begin position="603"/>
        <end position="622"/>
    </location>
</feature>
<dbReference type="PANTHER" id="PTHR45662">
    <property type="entry name" value="PHOSPHATIDYLINOSITIDE PHOSPHATASE SAC1"/>
    <property type="match status" value="1"/>
</dbReference>
<keyword evidence="1" id="KW-0812">Transmembrane</keyword>
<organism evidence="3 4">
    <name type="scientific">Lichtheimia corymbifera JMRC:FSU:9682</name>
    <dbReference type="NCBI Taxonomy" id="1263082"/>
    <lineage>
        <taxon>Eukaryota</taxon>
        <taxon>Fungi</taxon>
        <taxon>Fungi incertae sedis</taxon>
        <taxon>Mucoromycota</taxon>
        <taxon>Mucoromycotina</taxon>
        <taxon>Mucoromycetes</taxon>
        <taxon>Mucorales</taxon>
        <taxon>Lichtheimiaceae</taxon>
        <taxon>Lichtheimia</taxon>
    </lineage>
</organism>
<dbReference type="Proteomes" id="UP000027586">
    <property type="component" value="Unassembled WGS sequence"/>
</dbReference>
<reference evidence="3" key="1">
    <citation type="submission" date="2013-08" db="EMBL/GenBank/DDBJ databases">
        <title>Gene expansion shapes genome architecture in the human pathogen Lichtheimia corymbifera: an evolutionary genomics analysis in the ancient terrestrial Mucorales (Mucoromycotina).</title>
        <authorList>
            <person name="Schwartze V.U."/>
            <person name="Winter S."/>
            <person name="Shelest E."/>
            <person name="Marcet-Houben M."/>
            <person name="Horn F."/>
            <person name="Wehner S."/>
            <person name="Hoffmann K."/>
            <person name="Riege K."/>
            <person name="Sammeth M."/>
            <person name="Nowrousian M."/>
            <person name="Valiante V."/>
            <person name="Linde J."/>
            <person name="Jacobsen I.D."/>
            <person name="Marz M."/>
            <person name="Brakhage A.A."/>
            <person name="Gabaldon T."/>
            <person name="Bocker S."/>
            <person name="Voigt K."/>
        </authorList>
    </citation>
    <scope>NUCLEOTIDE SEQUENCE [LARGE SCALE GENOMIC DNA]</scope>
    <source>
        <strain evidence="3">FSU 9682</strain>
    </source>
</reference>
<dbReference type="GO" id="GO:0043812">
    <property type="term" value="F:phosphatidylinositol-4-phosphate phosphatase activity"/>
    <property type="evidence" value="ECO:0007669"/>
    <property type="project" value="TreeGrafter"/>
</dbReference>
<name>A0A068RTJ8_9FUNG</name>
<sequence length="683" mass="78337">MFSPSILLANSCETWLKRVLSSVGFRSSLAFMTLGQLRLAITKDSYIFRTLDGQVEGRNNTKSVVLTVDRVSGELQVNAPATKHAHILQEMDVYSIMGFIRLHAGEYMIVTLGRECAGVFNGHEIFRATTFQILPLPRDLSHLTNSQLSDEQQYIHLLQDHLKQNTFYFSYTYDLTRSLQQQKEGGENREPMWTHTDPRFFWNRYLVEKLTTLDCDLSQFIFPFIQGFVHVRKITLQGCLVEFALISRRSREHAGTRYFSRGLNSNGHASNFVETEQLLSCQPNQVTGAVHMSYVQTRGSLPAIWGQIPNIRYVPRLWFNSNVDDNQVLDVSRAHFNEQFRIYGPQLLLNLVNKTGYEYPMGQLYARIIDGLDDSRLQYVHFDFHRECRGMKWDRVQALIDELEPELHRQGFFCDTAKDRTLCCRQTSVVRSNCMDCLDRTNVVQSTLARWNINQQLHYVGILSPTDTIERNAQFMDMFNNAWADNADHLSIAYSGTGALKTDYTRTGRRTFAGAMNDLINSLIRYVKNNFMDGSRQDGIDLFLGLYTVEAGPCASPFEFQVAWPLRVVPVALMLSLVLFFVILFFPSLLLPDSAASSTSNTFISLLSFSFTVVVFCWRYVLQHGMRFINWPRLRPIMPAGIPLGDEVSTFTRDTRTISGRTNSMILDDTEQGHELPTWKKIT</sequence>
<dbReference type="InterPro" id="IPR002013">
    <property type="entry name" value="SAC_dom"/>
</dbReference>
<keyword evidence="4" id="KW-1185">Reference proteome</keyword>
<feature type="domain" description="SAC" evidence="2">
    <location>
        <begin position="158"/>
        <end position="496"/>
    </location>
</feature>
<accession>A0A068RTJ8</accession>
<comment type="caution">
    <text evidence="3">The sequence shown here is derived from an EMBL/GenBank/DDBJ whole genome shotgun (WGS) entry which is preliminary data.</text>
</comment>
<dbReference type="STRING" id="1263082.A0A068RTJ8"/>
<evidence type="ECO:0000259" key="2">
    <source>
        <dbReference type="PROSITE" id="PS50275"/>
    </source>
</evidence>
<evidence type="ECO:0000313" key="4">
    <source>
        <dbReference type="Proteomes" id="UP000027586"/>
    </source>
</evidence>
<dbReference type="EMBL" id="CBTN010000015">
    <property type="protein sequence ID" value="CDH53005.1"/>
    <property type="molecule type" value="Genomic_DNA"/>
</dbReference>
<keyword evidence="1" id="KW-1133">Transmembrane helix</keyword>
<dbReference type="GO" id="GO:0005783">
    <property type="term" value="C:endoplasmic reticulum"/>
    <property type="evidence" value="ECO:0007669"/>
    <property type="project" value="TreeGrafter"/>
</dbReference>
<dbReference type="OrthoDB" id="405996at2759"/>
<feature type="transmembrane region" description="Helical" evidence="1">
    <location>
        <begin position="568"/>
        <end position="591"/>
    </location>
</feature>
<protein>
    <submittedName>
        <fullName evidence="3">Probable sac1-recessive suppressor of secretorydefect</fullName>
    </submittedName>
</protein>
<dbReference type="VEuPathDB" id="FungiDB:LCOR_04419.1"/>
<gene>
    <name evidence="3" type="ORF">LCOR_04419.1</name>
</gene>